<reference evidence="4" key="1">
    <citation type="submission" date="2025-08" db="UniProtKB">
        <authorList>
            <consortium name="RefSeq"/>
        </authorList>
    </citation>
    <scope>IDENTIFICATION</scope>
    <source>
        <tissue evidence="4">Blood</tissue>
    </source>
</reference>
<evidence type="ECO:0000256" key="1">
    <source>
        <dbReference type="ARBA" id="ARBA00029457"/>
    </source>
</evidence>
<dbReference type="InterPro" id="IPR033369">
    <property type="entry name" value="C19orf12"/>
</dbReference>
<gene>
    <name evidence="4" type="primary">LOC111139388</name>
</gene>
<dbReference type="RefSeq" id="XP_022347341.1">
    <property type="nucleotide sequence ID" value="XM_022491633.1"/>
</dbReference>
<keyword evidence="3" id="KW-1185">Reference proteome</keyword>
<keyword evidence="2" id="KW-0812">Transmembrane</keyword>
<accession>A0A2Y9IG96</accession>
<dbReference type="PANTHER" id="PTHR31493:SF1">
    <property type="entry name" value="PROTEIN C19ORF12"/>
    <property type="match status" value="1"/>
</dbReference>
<protein>
    <submittedName>
        <fullName evidence="4">Protein C19orf12 homolog isoform X1</fullName>
    </submittedName>
</protein>
<keyword evidence="2" id="KW-0472">Membrane</keyword>
<comment type="similarity">
    <text evidence="1">Belongs to the C19orf12 family.</text>
</comment>
<dbReference type="OrthoDB" id="9750684at2759"/>
<name>A0A2Y9IG96_ENHLU</name>
<dbReference type="Pfam" id="PF20721">
    <property type="entry name" value="C19orf12"/>
    <property type="match status" value="1"/>
</dbReference>
<dbReference type="AlphaFoldDB" id="A0A2Y9IG96"/>
<dbReference type="GeneID" id="111139388"/>
<sequence length="142" mass="15560">MLPLRLTKKPLKVEDVMKLLCCISKNKKIKLAVRYSVRSALITGGVACICGLVGGLLGLAVGGAVGGLYSAWMERGQFKPIPEVIMELTPSEQQKLYNEVMAILGHLCWLDTMELTMLVMSSKALKQQLLAMVKEFLKGLAH</sequence>
<organism evidence="3 4">
    <name type="scientific">Enhydra lutris kenyoni</name>
    <name type="common">northern sea otter</name>
    <dbReference type="NCBI Taxonomy" id="391180"/>
    <lineage>
        <taxon>Eukaryota</taxon>
        <taxon>Metazoa</taxon>
        <taxon>Chordata</taxon>
        <taxon>Craniata</taxon>
        <taxon>Vertebrata</taxon>
        <taxon>Euteleostomi</taxon>
        <taxon>Mammalia</taxon>
        <taxon>Eutheria</taxon>
        <taxon>Laurasiatheria</taxon>
        <taxon>Carnivora</taxon>
        <taxon>Caniformia</taxon>
        <taxon>Musteloidea</taxon>
        <taxon>Mustelidae</taxon>
        <taxon>Lutrinae</taxon>
        <taxon>Enhydra</taxon>
    </lineage>
</organism>
<dbReference type="PANTHER" id="PTHR31493">
    <property type="entry name" value="NAZO FAMILY MEMBER"/>
    <property type="match status" value="1"/>
</dbReference>
<dbReference type="Proteomes" id="UP000248482">
    <property type="component" value="Unplaced"/>
</dbReference>
<keyword evidence="2" id="KW-1133">Transmembrane helix</keyword>
<dbReference type="STRING" id="391180.A0A2Y9IG96"/>
<feature type="transmembrane region" description="Helical" evidence="2">
    <location>
        <begin position="40"/>
        <end position="69"/>
    </location>
</feature>
<proteinExistence type="inferred from homology"/>
<dbReference type="KEGG" id="elk:111139388"/>
<evidence type="ECO:0000256" key="2">
    <source>
        <dbReference type="SAM" id="Phobius"/>
    </source>
</evidence>
<evidence type="ECO:0000313" key="4">
    <source>
        <dbReference type="RefSeq" id="XP_022347341.1"/>
    </source>
</evidence>
<evidence type="ECO:0000313" key="3">
    <source>
        <dbReference type="Proteomes" id="UP000248482"/>
    </source>
</evidence>